<name>A0A4R8LGR0_9BACL</name>
<comment type="caution">
    <text evidence="2">The sequence shown here is derived from an EMBL/GenBank/DDBJ whole genome shotgun (WGS) entry which is preliminary data.</text>
</comment>
<proteinExistence type="predicted"/>
<dbReference type="Gene3D" id="3.40.50.300">
    <property type="entry name" value="P-loop containing nucleotide triphosphate hydrolases"/>
    <property type="match status" value="1"/>
</dbReference>
<dbReference type="Proteomes" id="UP000294581">
    <property type="component" value="Unassembled WGS sequence"/>
</dbReference>
<sequence length="458" mass="53182">MKLVGSYFDHVSNSTKHAQASIDKELQRNDLTKVVISLAEDELALFENEKFIERLKASIQLINRNKEIFIDHLTKKSHVPDAVVLDVTGLTQEITQEISLINERIGNLQKSESEIGEIIASRKASRMVVERNEKLHVSMPLLEEWFRLRDLITEYTKTSKKFSTNSLTQKQGEAFKEIIQSSYIETFDRFAQELRVTNVNIKLNSQKGQTVRKKYVVSEEYKVSDIMSEGEQKAIALVEFATDLTMRRNLNPVLFDDPVTSLDYKRSELIAKLIYQLSLDRQVLVFTHNIMFYYYLYNACAKTRNNENKFFKVDEFDNSNKGIVSETFSGKLETLREITKKLKDQEQRINSKACVGDVLEESLKKAYSDIRTWCELIVEEGFFNSVIQRYEPNIKFTRVTGIKGDFIEELATVNALFEKACRWMTGHSQPAETQHIRATKEAFNEDMVYIKKLSDRYR</sequence>
<reference evidence="2 3" key="1">
    <citation type="submission" date="2019-03" db="EMBL/GenBank/DDBJ databases">
        <title>Genomic Encyclopedia of Type Strains, Phase IV (KMG-IV): sequencing the most valuable type-strain genomes for metagenomic binning, comparative biology and taxonomic classification.</title>
        <authorList>
            <person name="Goeker M."/>
        </authorList>
    </citation>
    <scope>NUCLEOTIDE SEQUENCE [LARGE SCALE GENOMIC DNA]</scope>
    <source>
        <strain evidence="2 3">DSM 17974</strain>
    </source>
</reference>
<dbReference type="AlphaFoldDB" id="A0A4R8LGR0"/>
<evidence type="ECO:0000259" key="1">
    <source>
        <dbReference type="Pfam" id="PF13166"/>
    </source>
</evidence>
<feature type="domain" description="Protein CR006 P-loop" evidence="1">
    <location>
        <begin position="6"/>
        <end position="318"/>
    </location>
</feature>
<evidence type="ECO:0000313" key="3">
    <source>
        <dbReference type="Proteomes" id="UP000294581"/>
    </source>
</evidence>
<gene>
    <name evidence="2" type="ORF">C7445_1161</name>
</gene>
<dbReference type="OrthoDB" id="9789562at2"/>
<dbReference type="InterPro" id="IPR026866">
    <property type="entry name" value="CR006_AAA"/>
</dbReference>
<dbReference type="SUPFAM" id="SSF52540">
    <property type="entry name" value="P-loop containing nucleoside triphosphate hydrolases"/>
    <property type="match status" value="1"/>
</dbReference>
<keyword evidence="3" id="KW-1185">Reference proteome</keyword>
<evidence type="ECO:0000313" key="2">
    <source>
        <dbReference type="EMBL" id="TDY42323.1"/>
    </source>
</evidence>
<protein>
    <recommendedName>
        <fullName evidence="1">Protein CR006 P-loop domain-containing protein</fullName>
    </recommendedName>
</protein>
<dbReference type="Pfam" id="PF13166">
    <property type="entry name" value="AAA_13"/>
    <property type="match status" value="1"/>
</dbReference>
<dbReference type="InterPro" id="IPR027417">
    <property type="entry name" value="P-loop_NTPase"/>
</dbReference>
<accession>A0A4R8LGR0</accession>
<dbReference type="EMBL" id="SORF01000016">
    <property type="protein sequence ID" value="TDY42323.1"/>
    <property type="molecule type" value="Genomic_DNA"/>
</dbReference>
<organism evidence="2 3">
    <name type="scientific">Alicyclobacillus sacchari</name>
    <dbReference type="NCBI Taxonomy" id="392010"/>
    <lineage>
        <taxon>Bacteria</taxon>
        <taxon>Bacillati</taxon>
        <taxon>Bacillota</taxon>
        <taxon>Bacilli</taxon>
        <taxon>Bacillales</taxon>
        <taxon>Alicyclobacillaceae</taxon>
        <taxon>Alicyclobacillus</taxon>
    </lineage>
</organism>